<name>A0A7C5X0G3_9AQUI</name>
<evidence type="ECO:0000259" key="1">
    <source>
        <dbReference type="Pfam" id="PF10040"/>
    </source>
</evidence>
<comment type="caution">
    <text evidence="2">The sequence shown here is derived from an EMBL/GenBank/DDBJ whole genome shotgun (WGS) entry which is preliminary data.</text>
</comment>
<gene>
    <name evidence="2" type="ORF">ENN04_03250</name>
</gene>
<sequence>MPVLVELSFRLKEVPEVLYPADVHGLFFNLFEESIAERLHREPKKPFSIKGFSLEDSTLRLELALLEDKLYPALIHGYYFPKRDLHLRGIALSPIKGKGLKEKKALSYRELIETEPHRKLQMEFFSPTAFNRFKFDYPLPEPHLVFYNLASRWNIFSESPIEISETEVLKNTMVYEFEGATQEFIIDQKLKRVGFVGRVVFLVKDSEVAKKLSVLALFSNFAGVGIKTTMGMGAVKASLKGAIQRSSPED</sequence>
<dbReference type="InterPro" id="IPR045747">
    <property type="entry name" value="CRISPR-assoc_prot_Cas6_N_sf"/>
</dbReference>
<dbReference type="EMBL" id="DSAC01000039">
    <property type="protein sequence ID" value="HHO73633.1"/>
    <property type="molecule type" value="Genomic_DNA"/>
</dbReference>
<dbReference type="Pfam" id="PF10040">
    <property type="entry name" value="CRISPR_Cas6"/>
    <property type="match status" value="1"/>
</dbReference>
<protein>
    <submittedName>
        <fullName evidence="2">CRISPR system precrRNA processing endoribonuclease RAMP protein Cas6</fullName>
    </submittedName>
</protein>
<dbReference type="InterPro" id="IPR019267">
    <property type="entry name" value="CRISPR-assoc_Cas6_C"/>
</dbReference>
<accession>A0A7C5X0G3</accession>
<organism evidence="2">
    <name type="scientific">Thermocrinis ruber</name>
    <dbReference type="NCBI Taxonomy" id="75906"/>
    <lineage>
        <taxon>Bacteria</taxon>
        <taxon>Pseudomonadati</taxon>
        <taxon>Aquificota</taxon>
        <taxon>Aquificia</taxon>
        <taxon>Aquificales</taxon>
        <taxon>Aquificaceae</taxon>
        <taxon>Thermocrinis</taxon>
    </lineage>
</organism>
<feature type="domain" description="CRISPR-associated protein Cas6 C-terminal" evidence="1">
    <location>
        <begin position="122"/>
        <end position="235"/>
    </location>
</feature>
<dbReference type="Gene3D" id="3.30.70.1890">
    <property type="match status" value="1"/>
</dbReference>
<evidence type="ECO:0000313" key="2">
    <source>
        <dbReference type="EMBL" id="HHO73633.1"/>
    </source>
</evidence>
<dbReference type="AlphaFoldDB" id="A0A7C5X0G3"/>
<reference evidence="2" key="1">
    <citation type="journal article" date="2020" name="mSystems">
        <title>Genome- and Community-Level Interaction Insights into Carbon Utilization and Element Cycling Functions of Hydrothermarchaeota in Hydrothermal Sediment.</title>
        <authorList>
            <person name="Zhou Z."/>
            <person name="Liu Y."/>
            <person name="Xu W."/>
            <person name="Pan J."/>
            <person name="Luo Z.H."/>
            <person name="Li M."/>
        </authorList>
    </citation>
    <scope>NUCLEOTIDE SEQUENCE [LARGE SCALE GENOMIC DNA]</scope>
    <source>
        <strain evidence="2">SpSt-114</strain>
    </source>
</reference>
<dbReference type="Gene3D" id="3.30.70.1900">
    <property type="match status" value="1"/>
</dbReference>
<dbReference type="CDD" id="cd21141">
    <property type="entry name" value="Cas6_III-like"/>
    <property type="match status" value="1"/>
</dbReference>
<proteinExistence type="predicted"/>